<dbReference type="Pfam" id="PF02181">
    <property type="entry name" value="FH2"/>
    <property type="match status" value="1"/>
</dbReference>
<proteinExistence type="inferred from homology"/>
<feature type="compositionally biased region" description="Pro residues" evidence="5">
    <location>
        <begin position="501"/>
        <end position="570"/>
    </location>
</feature>
<evidence type="ECO:0000259" key="7">
    <source>
        <dbReference type="PROSITE" id="PS51444"/>
    </source>
</evidence>
<dbReference type="GO" id="GO:0005737">
    <property type="term" value="C:cytoplasm"/>
    <property type="evidence" value="ECO:0007669"/>
    <property type="project" value="UniProtKB-ARBA"/>
</dbReference>
<feature type="compositionally biased region" description="Low complexity" evidence="5">
    <location>
        <begin position="491"/>
        <end position="500"/>
    </location>
</feature>
<dbReference type="InterPro" id="IPR056771">
    <property type="entry name" value="FH3_FHOD1-3-like"/>
</dbReference>
<evidence type="ECO:0000256" key="3">
    <source>
        <dbReference type="ARBA" id="ARBA00023203"/>
    </source>
</evidence>
<dbReference type="InterPro" id="IPR014768">
    <property type="entry name" value="GBD/FH3_dom"/>
</dbReference>
<evidence type="ECO:0000259" key="6">
    <source>
        <dbReference type="PROSITE" id="PS51232"/>
    </source>
</evidence>
<dbReference type="SUPFAM" id="SSF101447">
    <property type="entry name" value="Formin homology 2 domain (FH2 domain)"/>
    <property type="match status" value="1"/>
</dbReference>
<dbReference type="PANTHER" id="PTHR45920:SF7">
    <property type="entry name" value="FORMIN-G"/>
    <property type="match status" value="1"/>
</dbReference>
<dbReference type="GO" id="GO:0005856">
    <property type="term" value="C:cytoskeleton"/>
    <property type="evidence" value="ECO:0007669"/>
    <property type="project" value="TreeGrafter"/>
</dbReference>
<feature type="coiled-coil region" evidence="4">
    <location>
        <begin position="335"/>
        <end position="369"/>
    </location>
</feature>
<dbReference type="InterPro" id="IPR011989">
    <property type="entry name" value="ARM-like"/>
</dbReference>
<feature type="compositionally biased region" description="Polar residues" evidence="5">
    <location>
        <begin position="468"/>
        <end position="480"/>
    </location>
</feature>
<evidence type="ECO:0000256" key="1">
    <source>
        <dbReference type="ARBA" id="ARBA00008214"/>
    </source>
</evidence>
<evidence type="ECO:0000256" key="4">
    <source>
        <dbReference type="SAM" id="Coils"/>
    </source>
</evidence>
<name>M2RYC0_ENTHI</name>
<dbReference type="AlphaFoldDB" id="M2RYC0"/>
<dbReference type="GO" id="GO:0007015">
    <property type="term" value="P:actin filament organization"/>
    <property type="evidence" value="ECO:0007669"/>
    <property type="project" value="UniProtKB-ARBA"/>
</dbReference>
<feature type="domain" description="FH2" evidence="7">
    <location>
        <begin position="578"/>
        <end position="970"/>
    </location>
</feature>
<keyword evidence="2 4" id="KW-0175">Coiled coil</keyword>
<dbReference type="PROSITE" id="PS51232">
    <property type="entry name" value="GBD_FH3"/>
    <property type="match status" value="1"/>
</dbReference>
<dbReference type="PANTHER" id="PTHR45920">
    <property type="entry name" value="FORMIN HOMOLOGY 2 DOMAIN CONTAINING, ISOFORM I"/>
    <property type="match status" value="1"/>
</dbReference>
<dbReference type="OrthoDB" id="427644at2759"/>
<keyword evidence="3" id="KW-0009">Actin-binding</keyword>
<evidence type="ECO:0000313" key="8">
    <source>
        <dbReference type="EMBL" id="EMD49590.1"/>
    </source>
</evidence>
<dbReference type="Pfam" id="PF24959">
    <property type="entry name" value="FH3_FHOD1-3"/>
    <property type="match status" value="1"/>
</dbReference>
<reference evidence="8 9" key="1">
    <citation type="submission" date="2013-02" db="EMBL/GenBank/DDBJ databases">
        <authorList>
            <person name="Hannick L."/>
            <person name="Zafar N."/>
            <person name="Lorenzi H."/>
            <person name="Ali I.A."/>
            <person name="Petri W.P."/>
            <person name="Caler E."/>
        </authorList>
    </citation>
    <scope>NUCLEOTIDE SEQUENCE [LARGE SCALE GENOMIC DNA]</scope>
    <source>
        <strain evidence="8 9">KU27</strain>
    </source>
</reference>
<sequence>MQQEIKYPDIFGQTIQGQKVIDNFGNGTFNEIMKSLGESFKIEDIEKYCLRVKKGQPPYCCFEYIDEDSYGKTNVGINDLIEIVYHPTICAKIISELLEQKTGEELKQILFKIKMVLDDPYVASEFIEQDGIENILNITMNNHGNIQNYAMQLLRKLMGYNNGMDRIVKNEDLVELLYSMIDPTIPTSVSKQAIELVFVLCAFDGFFSFMCAAKNYAKTNSIKIFNNIIKMLEIDEIDVQLNALTLITTMLEAAPSVENKNQIIRDLKEQGIDNIIKKMLTKCKVDDLKKKLKEVKTIFSVKLPVGPIDYQTLYIEEKKKTTEMEEKITKNDQILHDTLQELDLLKDEKNKMEKEYKELKGKYDKEVSAAASAQAKLDIMGSKGSQFTNNVDQLKIELRKYKRMYDSLKPNELKLEYDCVDLKSKIKELMTEITSIKKENDSLKENLKLKQSLQTTSSDLPPPPPTFDMSTLQVPSNDSNSSSLPLPPSIPTTSQQSSSSLPPPPPPPGTQPIPGVPPPPPPGVPGATGVPPPPPPPGMPGAPPPPPPGMPGAPPPPPPMGKGMPPPPGLAPAQTKLNKKAIKPAEKLRPLYWNRIVIDMNNDKSIWREIKEVRVDEKEIIEMFKQKKNTTTHIGNNDENKSIGGNNKNKKEYTRLLDDKRYNQLGIIKSRLPKEPVLNSAIKELNSNILNPDLLKTIKDSLLTSEEIALFADANKNEIDPVELFFYNISSIHGVKERLTSWEFIQTLPEKIEEYPEQLNKVEAGIKALKESFAYKKFLGIVVSLGNYLNGGNQTRGQADGFNIEFLLKLKDVKDNNGTSNLLEYSLKQMTRMEDLPEQLAPVKSAAIDLKGLLAGIRSVNKEMEGVKNMIAKIVDANDKAMKNLVSQLKTQETKVTELLNRAITLEEKTKEIIIWTTGNPSDANKMTTEDFFGLFKQFILTVESSIKKMKQPTESPKTLKIVNKSNIGTKVADGEDPMAVLIAKIKAGGVKSQLKPIK</sequence>
<dbReference type="Proteomes" id="UP000011755">
    <property type="component" value="Unassembled WGS sequence"/>
</dbReference>
<dbReference type="EMBL" id="KB443795">
    <property type="protein sequence ID" value="EMD49590.1"/>
    <property type="molecule type" value="Genomic_DNA"/>
</dbReference>
<dbReference type="SUPFAM" id="SSF48371">
    <property type="entry name" value="ARM repeat"/>
    <property type="match status" value="1"/>
</dbReference>
<dbReference type="Gene3D" id="1.25.10.10">
    <property type="entry name" value="Leucine-rich Repeat Variant"/>
    <property type="match status" value="1"/>
</dbReference>
<feature type="coiled-coil region" evidence="4">
    <location>
        <begin position="882"/>
        <end position="909"/>
    </location>
</feature>
<dbReference type="InterPro" id="IPR016024">
    <property type="entry name" value="ARM-type_fold"/>
</dbReference>
<feature type="region of interest" description="Disordered" evidence="5">
    <location>
        <begin position="452"/>
        <end position="575"/>
    </location>
</feature>
<dbReference type="Gene3D" id="1.20.58.2220">
    <property type="entry name" value="Formin, FH2 domain"/>
    <property type="match status" value="1"/>
</dbReference>
<accession>M2RYC0</accession>
<evidence type="ECO:0000256" key="2">
    <source>
        <dbReference type="ARBA" id="ARBA00023054"/>
    </source>
</evidence>
<protein>
    <submittedName>
        <fullName evidence="8">Diaphanous family protein</fullName>
    </submittedName>
</protein>
<dbReference type="GO" id="GO:0051015">
    <property type="term" value="F:actin filament binding"/>
    <property type="evidence" value="ECO:0007669"/>
    <property type="project" value="TreeGrafter"/>
</dbReference>
<dbReference type="SMART" id="SM00498">
    <property type="entry name" value="FH2"/>
    <property type="match status" value="1"/>
</dbReference>
<organism evidence="8 9">
    <name type="scientific">Entamoeba histolytica KU27</name>
    <dbReference type="NCBI Taxonomy" id="885311"/>
    <lineage>
        <taxon>Eukaryota</taxon>
        <taxon>Amoebozoa</taxon>
        <taxon>Evosea</taxon>
        <taxon>Archamoebae</taxon>
        <taxon>Mastigamoebida</taxon>
        <taxon>Entamoebidae</taxon>
        <taxon>Entamoeba</taxon>
    </lineage>
</organism>
<dbReference type="PROSITE" id="PS51444">
    <property type="entry name" value="FH2"/>
    <property type="match status" value="1"/>
</dbReference>
<feature type="domain" description="GBD/FH3" evidence="6">
    <location>
        <begin position="17"/>
        <end position="464"/>
    </location>
</feature>
<comment type="similarity">
    <text evidence="1">Belongs to the formin homology family. Diaphanous subfamily.</text>
</comment>
<gene>
    <name evidence="8" type="ORF">EHI5A_005750</name>
</gene>
<dbReference type="VEuPathDB" id="AmoebaDB:EHI5A_005750"/>
<evidence type="ECO:0000313" key="9">
    <source>
        <dbReference type="Proteomes" id="UP000011755"/>
    </source>
</evidence>
<dbReference type="InterPro" id="IPR015425">
    <property type="entry name" value="FH2_Formin"/>
</dbReference>
<dbReference type="InterPro" id="IPR042201">
    <property type="entry name" value="FH2_Formin_sf"/>
</dbReference>
<evidence type="ECO:0000256" key="5">
    <source>
        <dbReference type="SAM" id="MobiDB-lite"/>
    </source>
</evidence>
<dbReference type="GO" id="GO:0030866">
    <property type="term" value="P:cortical actin cytoskeleton organization"/>
    <property type="evidence" value="ECO:0007669"/>
    <property type="project" value="TreeGrafter"/>
</dbReference>